<proteinExistence type="predicted"/>
<dbReference type="EMBL" id="OBEL01000006">
    <property type="protein sequence ID" value="SNZ20832.1"/>
    <property type="molecule type" value="Genomic_DNA"/>
</dbReference>
<accession>A0A285PGJ4</accession>
<sequence>MSEKAPIPTVEATESALKLISIIKEKYGPELIFHQSGGCCDGSAPMCFEKSDFIIGNSDMLLGDLAGVPFYINQDQGERWGHTHLIIDAIPGNGGMFSLDNGTGQRFLTRSEVCALPQR</sequence>
<dbReference type="Pfam" id="PF05610">
    <property type="entry name" value="DUF779"/>
    <property type="match status" value="1"/>
</dbReference>
<evidence type="ECO:0000313" key="2">
    <source>
        <dbReference type="Proteomes" id="UP000219439"/>
    </source>
</evidence>
<protein>
    <recommendedName>
        <fullName evidence="3">Acetaldehyde dehydrogenase</fullName>
    </recommendedName>
</protein>
<gene>
    <name evidence="1" type="ORF">SAMN06265368_3943</name>
</gene>
<dbReference type="AlphaFoldDB" id="A0A285PGJ4"/>
<dbReference type="InterPro" id="IPR008497">
    <property type="entry name" value="DUF779"/>
</dbReference>
<organism evidence="1 2">
    <name type="scientific">Cohaesibacter gelatinilyticus</name>
    <dbReference type="NCBI Taxonomy" id="372072"/>
    <lineage>
        <taxon>Bacteria</taxon>
        <taxon>Pseudomonadati</taxon>
        <taxon>Pseudomonadota</taxon>
        <taxon>Alphaproteobacteria</taxon>
        <taxon>Hyphomicrobiales</taxon>
        <taxon>Cohaesibacteraceae</taxon>
    </lineage>
</organism>
<dbReference type="RefSeq" id="WP_097155217.1">
    <property type="nucleotide sequence ID" value="NZ_OBEL01000006.1"/>
</dbReference>
<dbReference type="PIRSF" id="PIRSF009151">
    <property type="entry name" value="DUF779"/>
    <property type="match status" value="1"/>
</dbReference>
<dbReference type="OrthoDB" id="3725739at2"/>
<name>A0A285PGJ4_9HYPH</name>
<keyword evidence="2" id="KW-1185">Reference proteome</keyword>
<evidence type="ECO:0000313" key="1">
    <source>
        <dbReference type="EMBL" id="SNZ20832.1"/>
    </source>
</evidence>
<evidence type="ECO:0008006" key="3">
    <source>
        <dbReference type="Google" id="ProtNLM"/>
    </source>
</evidence>
<dbReference type="Proteomes" id="UP000219439">
    <property type="component" value="Unassembled WGS sequence"/>
</dbReference>
<reference evidence="1 2" key="1">
    <citation type="submission" date="2017-09" db="EMBL/GenBank/DDBJ databases">
        <authorList>
            <person name="Ehlers B."/>
            <person name="Leendertz F.H."/>
        </authorList>
    </citation>
    <scope>NUCLEOTIDE SEQUENCE [LARGE SCALE GENOMIC DNA]</scope>
    <source>
        <strain evidence="1 2">DSM 18289</strain>
    </source>
</reference>